<feature type="region of interest" description="Disordered" evidence="3">
    <location>
        <begin position="470"/>
        <end position="501"/>
    </location>
</feature>
<comment type="caution">
    <text evidence="5">The sequence shown here is derived from an EMBL/GenBank/DDBJ whole genome shotgun (WGS) entry which is preliminary data.</text>
</comment>
<protein>
    <recommendedName>
        <fullName evidence="4">UBC core domain-containing protein</fullName>
    </recommendedName>
</protein>
<dbReference type="PROSITE" id="PS50127">
    <property type="entry name" value="UBC_2"/>
    <property type="match status" value="1"/>
</dbReference>
<dbReference type="InterPro" id="IPR016135">
    <property type="entry name" value="UBQ-conjugating_enzyme/RWD"/>
</dbReference>
<dbReference type="Pfam" id="PF00179">
    <property type="entry name" value="UQ_con"/>
    <property type="match status" value="1"/>
</dbReference>
<dbReference type="SUPFAM" id="SSF54495">
    <property type="entry name" value="UBC-like"/>
    <property type="match status" value="1"/>
</dbReference>
<feature type="domain" description="UBC core" evidence="4">
    <location>
        <begin position="616"/>
        <end position="776"/>
    </location>
</feature>
<dbReference type="CDD" id="cd14297">
    <property type="entry name" value="UBA2_spUBP14_like"/>
    <property type="match status" value="1"/>
</dbReference>
<gene>
    <name evidence="5" type="ORF">F5878DRAFT_604193</name>
</gene>
<dbReference type="AlphaFoldDB" id="A0AA38UJK8"/>
<dbReference type="CDD" id="cd23810">
    <property type="entry name" value="UBCc_BIRC6"/>
    <property type="match status" value="1"/>
</dbReference>
<sequence length="854" mass="95585">MDKEVRQLVDMGVTPAQARAALKKYKDVMEAAEKIFAGDFDNVNEVNTDRAQRSQANSGASDRAQDVNMNDEDDDEEIEEDEGSDAYMDYFSDDDGGQPKSPGAAKLNDPYAGIFFSKDRREEVIEVEEEPVFVAVPECDQKLEVMTQGKWMAGCPEGSEQTFLFSLYSQLSESQLSSVDGICPCPSGCGQSVKRQQSDFFAVYPDFTTYIKHLRKIVPRTCTKCQTEFCLACGEKISQQTSDPLWHCSNLQGVILGVGLYMIEKQFEQQKEQIETRDTTERESKRRKTRDSDDDDYPTQKKGGIGYAGNVKEDSSGQAEVQAIQFAKDTRIQNLLAEVRVYLPSLQRAGGARSSDYLPHPSSLTHLRRRFNLIASELLRNDSLADMSDRHGLYFELLEWLETISSHESLCSMMPMPIMKSISQQTLVKKTSNSPTRERKIIYEGSPSPRELLEAIALQAQAALKGLECSKAPEDPSPEPTEEQKRKAVHDTKGKSKDTLPDNLDETAKLYSFCDRLLATTVQIDRSLRELKGDEFVKRMHESLPKAYTSASDTIYVDAGDTEDDAKEAYVKWASSSRFEYCDLTIPATDESDETINYKHYFNNEIRMLANSNIPKRSVAIAKELAILTTNLPIAWDSSIFLRVDDTRVDVIKCLITGPEGTPYHNGCFLFDVFLGANYNQSPPSVKYMTTSGGKYRFNPNLYADGKVCLSLLGTWTGPGWVPFKSTLLQVLISIQSMILCEEPYLNEPGWASSAGTAASRAYSANCRRMVVKAAMLENLQNPPEPFEDVIKTHFRLKARSIQRQLDEWLREDDGRALASDGGEYSGPGRNSSQSSSNGFKADIDTLKGLLRDL</sequence>
<feature type="region of interest" description="Disordered" evidence="3">
    <location>
        <begin position="271"/>
        <end position="312"/>
    </location>
</feature>
<evidence type="ECO:0000259" key="4">
    <source>
        <dbReference type="PROSITE" id="PS50127"/>
    </source>
</evidence>
<keyword evidence="2" id="KW-0833">Ubl conjugation pathway</keyword>
<feature type="compositionally biased region" description="Basic and acidic residues" evidence="3">
    <location>
        <begin position="271"/>
        <end position="284"/>
    </location>
</feature>
<dbReference type="EMBL" id="MU805970">
    <property type="protein sequence ID" value="KAJ3843690.1"/>
    <property type="molecule type" value="Genomic_DNA"/>
</dbReference>
<evidence type="ECO:0000256" key="2">
    <source>
        <dbReference type="ARBA" id="ARBA00022786"/>
    </source>
</evidence>
<evidence type="ECO:0000256" key="1">
    <source>
        <dbReference type="ARBA" id="ARBA00022679"/>
    </source>
</evidence>
<accession>A0AA38UJK8</accession>
<feature type="compositionally biased region" description="Basic and acidic residues" evidence="3">
    <location>
        <begin position="482"/>
        <end position="500"/>
    </location>
</feature>
<evidence type="ECO:0000313" key="5">
    <source>
        <dbReference type="EMBL" id="KAJ3843690.1"/>
    </source>
</evidence>
<organism evidence="5 6">
    <name type="scientific">Lentinula raphanica</name>
    <dbReference type="NCBI Taxonomy" id="153919"/>
    <lineage>
        <taxon>Eukaryota</taxon>
        <taxon>Fungi</taxon>
        <taxon>Dikarya</taxon>
        <taxon>Basidiomycota</taxon>
        <taxon>Agaricomycotina</taxon>
        <taxon>Agaricomycetes</taxon>
        <taxon>Agaricomycetidae</taxon>
        <taxon>Agaricales</taxon>
        <taxon>Marasmiineae</taxon>
        <taxon>Omphalotaceae</taxon>
        <taxon>Lentinula</taxon>
    </lineage>
</organism>
<keyword evidence="6" id="KW-1185">Reference proteome</keyword>
<proteinExistence type="predicted"/>
<evidence type="ECO:0000256" key="3">
    <source>
        <dbReference type="SAM" id="MobiDB-lite"/>
    </source>
</evidence>
<dbReference type="Gene3D" id="3.10.110.10">
    <property type="entry name" value="Ubiquitin Conjugating Enzyme"/>
    <property type="match status" value="1"/>
</dbReference>
<dbReference type="PANTHER" id="PTHR46116">
    <property type="entry name" value="(E3-INDEPENDENT) E2 UBIQUITIN-CONJUGATING ENZYME"/>
    <property type="match status" value="1"/>
</dbReference>
<feature type="region of interest" description="Disordered" evidence="3">
    <location>
        <begin position="39"/>
        <end position="106"/>
    </location>
</feature>
<dbReference type="PANTHER" id="PTHR46116:SF15">
    <property type="entry name" value="(E3-INDEPENDENT) E2 UBIQUITIN-CONJUGATING ENZYME"/>
    <property type="match status" value="1"/>
</dbReference>
<feature type="region of interest" description="Disordered" evidence="3">
    <location>
        <begin position="820"/>
        <end position="840"/>
    </location>
</feature>
<dbReference type="GO" id="GO:0061631">
    <property type="term" value="F:ubiquitin conjugating enzyme activity"/>
    <property type="evidence" value="ECO:0007669"/>
    <property type="project" value="TreeGrafter"/>
</dbReference>
<feature type="compositionally biased region" description="Low complexity" evidence="3">
    <location>
        <begin position="827"/>
        <end position="839"/>
    </location>
</feature>
<keyword evidence="1" id="KW-0808">Transferase</keyword>
<evidence type="ECO:0000313" key="6">
    <source>
        <dbReference type="Proteomes" id="UP001163846"/>
    </source>
</evidence>
<name>A0AA38UJK8_9AGAR</name>
<dbReference type="SMART" id="SM00212">
    <property type="entry name" value="UBCc"/>
    <property type="match status" value="1"/>
</dbReference>
<dbReference type="Proteomes" id="UP001163846">
    <property type="component" value="Unassembled WGS sequence"/>
</dbReference>
<dbReference type="InterPro" id="IPR000608">
    <property type="entry name" value="UBC"/>
</dbReference>
<reference evidence="5" key="1">
    <citation type="submission" date="2022-08" db="EMBL/GenBank/DDBJ databases">
        <authorList>
            <consortium name="DOE Joint Genome Institute"/>
            <person name="Min B."/>
            <person name="Riley R."/>
            <person name="Sierra-Patev S."/>
            <person name="Naranjo-Ortiz M."/>
            <person name="Looney B."/>
            <person name="Konkel Z."/>
            <person name="Slot J.C."/>
            <person name="Sakamoto Y."/>
            <person name="Steenwyk J.L."/>
            <person name="Rokas A."/>
            <person name="Carro J."/>
            <person name="Camarero S."/>
            <person name="Ferreira P."/>
            <person name="Molpeceres G."/>
            <person name="Ruiz-Duenas F.J."/>
            <person name="Serrano A."/>
            <person name="Henrissat B."/>
            <person name="Drula E."/>
            <person name="Hughes K.W."/>
            <person name="Mata J.L."/>
            <person name="Ishikawa N.K."/>
            <person name="Vargas-Isla R."/>
            <person name="Ushijima S."/>
            <person name="Smith C.A."/>
            <person name="Ahrendt S."/>
            <person name="Andreopoulos W."/>
            <person name="He G."/>
            <person name="Labutti K."/>
            <person name="Lipzen A."/>
            <person name="Ng V."/>
            <person name="Sandor L."/>
            <person name="Barry K."/>
            <person name="Martinez A.T."/>
            <person name="Xiao Y."/>
            <person name="Gibbons J.G."/>
            <person name="Terashima K."/>
            <person name="Hibbett D.S."/>
            <person name="Grigoriev I.V."/>
        </authorList>
    </citation>
    <scope>NUCLEOTIDE SEQUENCE</scope>
    <source>
        <strain evidence="5">TFB9207</strain>
    </source>
</reference>
<feature type="compositionally biased region" description="Acidic residues" evidence="3">
    <location>
        <begin position="69"/>
        <end position="84"/>
    </location>
</feature>